<evidence type="ECO:0000313" key="1">
    <source>
        <dbReference type="EMBL" id="CAG8721132.1"/>
    </source>
</evidence>
<keyword evidence="2" id="KW-1185">Reference proteome</keyword>
<feature type="non-terminal residue" evidence="1">
    <location>
        <position position="1"/>
    </location>
</feature>
<dbReference type="EMBL" id="CAJVPP010013470">
    <property type="protein sequence ID" value="CAG8721132.1"/>
    <property type="molecule type" value="Genomic_DNA"/>
</dbReference>
<organism evidence="1 2">
    <name type="scientific">Funneliformis mosseae</name>
    <name type="common">Endomycorrhizal fungus</name>
    <name type="synonym">Glomus mosseae</name>
    <dbReference type="NCBI Taxonomy" id="27381"/>
    <lineage>
        <taxon>Eukaryota</taxon>
        <taxon>Fungi</taxon>
        <taxon>Fungi incertae sedis</taxon>
        <taxon>Mucoromycota</taxon>
        <taxon>Glomeromycotina</taxon>
        <taxon>Glomeromycetes</taxon>
        <taxon>Glomerales</taxon>
        <taxon>Glomeraceae</taxon>
        <taxon>Funneliformis</taxon>
    </lineage>
</organism>
<name>A0A9N9NC36_FUNMO</name>
<accession>A0A9N9NC36</accession>
<dbReference type="Proteomes" id="UP000789375">
    <property type="component" value="Unassembled WGS sequence"/>
</dbReference>
<proteinExistence type="predicted"/>
<reference evidence="1" key="1">
    <citation type="submission" date="2021-06" db="EMBL/GenBank/DDBJ databases">
        <authorList>
            <person name="Kallberg Y."/>
            <person name="Tangrot J."/>
            <person name="Rosling A."/>
        </authorList>
    </citation>
    <scope>NUCLEOTIDE SEQUENCE</scope>
    <source>
        <strain evidence="1">87-6 pot B 2015</strain>
    </source>
</reference>
<dbReference type="AlphaFoldDB" id="A0A9N9NC36"/>
<gene>
    <name evidence="1" type="ORF">FMOSSE_LOCUS15002</name>
</gene>
<evidence type="ECO:0000313" key="2">
    <source>
        <dbReference type="Proteomes" id="UP000789375"/>
    </source>
</evidence>
<sequence length="90" mass="10451">CVNGMRVRSLLNRRPVQFNYNLKLALPELPKEAVQSRRFETKFTPVTKRGRKSIAFGKITNLILRCDEAGLLYTSHFCSVQLRKNKRISK</sequence>
<protein>
    <submittedName>
        <fullName evidence="1">15430_t:CDS:1</fullName>
    </submittedName>
</protein>
<comment type="caution">
    <text evidence="1">The sequence shown here is derived from an EMBL/GenBank/DDBJ whole genome shotgun (WGS) entry which is preliminary data.</text>
</comment>
<feature type="non-terminal residue" evidence="1">
    <location>
        <position position="90"/>
    </location>
</feature>